<dbReference type="EC" id="2.3.1.-" evidence="5"/>
<dbReference type="RefSeq" id="WP_034866312.1">
    <property type="nucleotide sequence ID" value="NZ_CABHIH010000001.1"/>
</dbReference>
<dbReference type="PANTHER" id="PTHR43017">
    <property type="entry name" value="GALACTOSIDE O-ACETYLTRANSFERASE"/>
    <property type="match status" value="1"/>
</dbReference>
<dbReference type="FunFam" id="2.160.10.10:FF:000025">
    <property type="entry name" value="Hexapeptide-repeat containing-acetyltransferase"/>
    <property type="match status" value="1"/>
</dbReference>
<evidence type="ECO:0000256" key="3">
    <source>
        <dbReference type="ARBA" id="ARBA00022737"/>
    </source>
</evidence>
<keyword evidence="8" id="KW-1185">Reference proteome</keyword>
<dbReference type="InterPro" id="IPR001451">
    <property type="entry name" value="Hexapep"/>
</dbReference>
<dbReference type="InterPro" id="IPR018357">
    <property type="entry name" value="Hexapep_transf_CS"/>
</dbReference>
<dbReference type="Pfam" id="PF00132">
    <property type="entry name" value="Hexapep"/>
    <property type="match status" value="1"/>
</dbReference>
<dbReference type="SMART" id="SM01266">
    <property type="entry name" value="Mac"/>
    <property type="match status" value="1"/>
</dbReference>
<gene>
    <name evidence="7" type="ORF">CP373A1_15940</name>
</gene>
<evidence type="ECO:0000259" key="6">
    <source>
        <dbReference type="SMART" id="SM01266"/>
    </source>
</evidence>
<dbReference type="CDD" id="cd03357">
    <property type="entry name" value="LbH_MAT_GAT"/>
    <property type="match status" value="1"/>
</dbReference>
<dbReference type="InterPro" id="IPR011004">
    <property type="entry name" value="Trimer_LpxA-like_sf"/>
</dbReference>
<evidence type="ECO:0000256" key="1">
    <source>
        <dbReference type="ARBA" id="ARBA00007274"/>
    </source>
</evidence>
<feature type="domain" description="Maltose/galactoside acetyltransferase" evidence="6">
    <location>
        <begin position="6"/>
        <end position="60"/>
    </location>
</feature>
<dbReference type="InterPro" id="IPR024688">
    <property type="entry name" value="Mac_dom"/>
</dbReference>
<sequence length="198" mass="22244">MDKSVKDRIRDGELFRPGDPEMHKDMCNARNILYEFNARNALNVGRNEPMLKELFKESGDVHILPPFNCEYGKNISFGHTCFVNFDCIFLDTAPINIGNHVLFGPRVTLITVGHPVDPNWRNEGDMYAFPINIEDNVWIGAGVIINPGVTIGKNTVIGSGSVVTKDIPSGVVAVGNPCRVLREINEEDKVRYFKDKRR</sequence>
<evidence type="ECO:0000256" key="2">
    <source>
        <dbReference type="ARBA" id="ARBA00022679"/>
    </source>
</evidence>
<evidence type="ECO:0000313" key="8">
    <source>
        <dbReference type="Proteomes" id="UP000092714"/>
    </source>
</evidence>
<comment type="similarity">
    <text evidence="1 5">Belongs to the transferase hexapeptide repeat family.</text>
</comment>
<dbReference type="PROSITE" id="PS00101">
    <property type="entry name" value="HEXAPEP_TRANSFERASES"/>
    <property type="match status" value="1"/>
</dbReference>
<organism evidence="7 8">
    <name type="scientific">Clostridium paraputrificum</name>
    <dbReference type="NCBI Taxonomy" id="29363"/>
    <lineage>
        <taxon>Bacteria</taxon>
        <taxon>Bacillati</taxon>
        <taxon>Bacillota</taxon>
        <taxon>Clostridia</taxon>
        <taxon>Eubacteriales</taxon>
        <taxon>Clostridiaceae</taxon>
        <taxon>Clostridium</taxon>
    </lineage>
</organism>
<dbReference type="OrthoDB" id="9801697at2"/>
<dbReference type="SUPFAM" id="SSF51161">
    <property type="entry name" value="Trimeric LpxA-like enzymes"/>
    <property type="match status" value="1"/>
</dbReference>
<dbReference type="GO" id="GO:0008870">
    <property type="term" value="F:galactoside O-acetyltransferase activity"/>
    <property type="evidence" value="ECO:0007669"/>
    <property type="project" value="TreeGrafter"/>
</dbReference>
<dbReference type="PANTHER" id="PTHR43017:SF1">
    <property type="entry name" value="ACETYLTRANSFERASE YJL218W-RELATED"/>
    <property type="match status" value="1"/>
</dbReference>
<reference evidence="7 8" key="1">
    <citation type="submission" date="2016-06" db="EMBL/GenBank/DDBJ databases">
        <authorList>
            <person name="Kjaerup R.B."/>
            <person name="Dalgaard T.S."/>
            <person name="Juul-Madsen H.R."/>
        </authorList>
    </citation>
    <scope>NUCLEOTIDE SEQUENCE [LARGE SCALE GENOMIC DNA]</scope>
    <source>
        <strain evidence="7 8">373-A1</strain>
    </source>
</reference>
<keyword evidence="2 5" id="KW-0808">Transferase</keyword>
<dbReference type="GeneID" id="42776151"/>
<proteinExistence type="inferred from homology"/>
<dbReference type="EMBL" id="MAPZ01000033">
    <property type="protein sequence ID" value="OBY09415.1"/>
    <property type="molecule type" value="Genomic_DNA"/>
</dbReference>
<dbReference type="Pfam" id="PF12464">
    <property type="entry name" value="Mac"/>
    <property type="match status" value="1"/>
</dbReference>
<dbReference type="InterPro" id="IPR039369">
    <property type="entry name" value="LacA-like"/>
</dbReference>
<evidence type="ECO:0000313" key="7">
    <source>
        <dbReference type="EMBL" id="OBY09415.1"/>
    </source>
</evidence>
<dbReference type="eggNOG" id="COG0110">
    <property type="taxonomic scope" value="Bacteria"/>
</dbReference>
<accession>A0A174VG18</accession>
<dbReference type="Proteomes" id="UP000092714">
    <property type="component" value="Unassembled WGS sequence"/>
</dbReference>
<dbReference type="Gene3D" id="2.160.10.10">
    <property type="entry name" value="Hexapeptide repeat proteins"/>
    <property type="match status" value="1"/>
</dbReference>
<comment type="caution">
    <text evidence="7">The sequence shown here is derived from an EMBL/GenBank/DDBJ whole genome shotgun (WGS) entry which is preliminary data.</text>
</comment>
<protein>
    <recommendedName>
        <fullName evidence="5">Acetyltransferase</fullName>
        <ecNumber evidence="5">2.3.1.-</ecNumber>
    </recommendedName>
</protein>
<evidence type="ECO:0000256" key="5">
    <source>
        <dbReference type="RuleBase" id="RU367021"/>
    </source>
</evidence>
<dbReference type="AlphaFoldDB" id="A0A174VG18"/>
<keyword evidence="4 5" id="KW-0012">Acyltransferase</keyword>
<name>A0A174VG18_9CLOT</name>
<evidence type="ECO:0000256" key="4">
    <source>
        <dbReference type="ARBA" id="ARBA00023315"/>
    </source>
</evidence>
<keyword evidence="3" id="KW-0677">Repeat</keyword>